<proteinExistence type="predicted"/>
<keyword evidence="5 6" id="KW-0472">Membrane</keyword>
<feature type="transmembrane region" description="Helical" evidence="6">
    <location>
        <begin position="219"/>
        <end position="240"/>
    </location>
</feature>
<evidence type="ECO:0000256" key="5">
    <source>
        <dbReference type="ARBA" id="ARBA00023136"/>
    </source>
</evidence>
<feature type="transmembrane region" description="Helical" evidence="6">
    <location>
        <begin position="288"/>
        <end position="311"/>
    </location>
</feature>
<evidence type="ECO:0000256" key="2">
    <source>
        <dbReference type="ARBA" id="ARBA00022475"/>
    </source>
</evidence>
<dbReference type="InterPro" id="IPR017039">
    <property type="entry name" value="Virul_fac_BrkB"/>
</dbReference>
<evidence type="ECO:0000256" key="1">
    <source>
        <dbReference type="ARBA" id="ARBA00004651"/>
    </source>
</evidence>
<comment type="subcellular location">
    <subcellularLocation>
        <location evidence="1">Cell membrane</location>
        <topology evidence="1">Multi-pass membrane protein</topology>
    </subcellularLocation>
</comment>
<dbReference type="GO" id="GO:0005886">
    <property type="term" value="C:plasma membrane"/>
    <property type="evidence" value="ECO:0007669"/>
    <property type="project" value="UniProtKB-SubCell"/>
</dbReference>
<name>A0A7Y9S8H9_9MICC</name>
<evidence type="ECO:0000256" key="3">
    <source>
        <dbReference type="ARBA" id="ARBA00022692"/>
    </source>
</evidence>
<evidence type="ECO:0000313" key="7">
    <source>
        <dbReference type="EMBL" id="NYE96470.1"/>
    </source>
</evidence>
<dbReference type="PANTHER" id="PTHR30213:SF1">
    <property type="entry name" value="INNER MEMBRANE PROTEIN YHJD"/>
    <property type="match status" value="1"/>
</dbReference>
<evidence type="ECO:0000313" key="8">
    <source>
        <dbReference type="Proteomes" id="UP000521748"/>
    </source>
</evidence>
<feature type="transmembrane region" description="Helical" evidence="6">
    <location>
        <begin position="168"/>
        <end position="188"/>
    </location>
</feature>
<comment type="caution">
    <text evidence="7">The sequence shown here is derived from an EMBL/GenBank/DDBJ whole genome shotgun (WGS) entry which is preliminary data.</text>
</comment>
<sequence length="362" mass="38375">MSTTTTASGSYRRSYALVAVRKKKARQAQAADTAAPAPQDRIELERRLLLATVKLGKARREAKGFFPVLLTRIGLLQAKANLLRPVRALQLYSLRHGPLMAAGSAYNMFFSVAAMLVAGFSIFGLVAADNKDLQDFVVQTVAKSTPGLIDTGQGGLAKPDDLFGSGGGFGITLIVSLLTLLFTSLGWISGLREGIRGVFGLEAAQANPVLRILKDAATLIGLGVALLLTSAIGLGAATVLQGLLGLIGLDSFAAAGWLLSTVVALLLDFVVAIVLFRVASQVEMPRATLWQTALIAAVGSTLLRCLSGFLLANVARNPLLAPFSVILGLFVWFYLLSQVYLIAAGWGAVRVEDQKPTQRRRA</sequence>
<feature type="transmembrane region" description="Helical" evidence="6">
    <location>
        <begin position="252"/>
        <end position="276"/>
    </location>
</feature>
<feature type="transmembrane region" description="Helical" evidence="6">
    <location>
        <begin position="105"/>
        <end position="128"/>
    </location>
</feature>
<organism evidence="7 8">
    <name type="scientific">Psychromicrobium silvestre</name>
    <dbReference type="NCBI Taxonomy" id="1645614"/>
    <lineage>
        <taxon>Bacteria</taxon>
        <taxon>Bacillati</taxon>
        <taxon>Actinomycetota</taxon>
        <taxon>Actinomycetes</taxon>
        <taxon>Micrococcales</taxon>
        <taxon>Micrococcaceae</taxon>
        <taxon>Psychromicrobium</taxon>
    </lineage>
</organism>
<protein>
    <submittedName>
        <fullName evidence="7">Membrane protein</fullName>
    </submittedName>
</protein>
<keyword evidence="8" id="KW-1185">Reference proteome</keyword>
<dbReference type="EMBL" id="JACBYQ010000002">
    <property type="protein sequence ID" value="NYE96470.1"/>
    <property type="molecule type" value="Genomic_DNA"/>
</dbReference>
<keyword evidence="2" id="KW-1003">Cell membrane</keyword>
<feature type="transmembrane region" description="Helical" evidence="6">
    <location>
        <begin position="323"/>
        <end position="349"/>
    </location>
</feature>
<dbReference type="PANTHER" id="PTHR30213">
    <property type="entry name" value="INNER MEMBRANE PROTEIN YHJD"/>
    <property type="match status" value="1"/>
</dbReference>
<keyword evidence="4 6" id="KW-1133">Transmembrane helix</keyword>
<dbReference type="AlphaFoldDB" id="A0A7Y9S8H9"/>
<keyword evidence="3 6" id="KW-0812">Transmembrane</keyword>
<evidence type="ECO:0000256" key="6">
    <source>
        <dbReference type="SAM" id="Phobius"/>
    </source>
</evidence>
<gene>
    <name evidence="7" type="ORF">FHU41_002720</name>
</gene>
<dbReference type="Pfam" id="PF03631">
    <property type="entry name" value="Virul_fac_BrkB"/>
    <property type="match status" value="1"/>
</dbReference>
<dbReference type="Proteomes" id="UP000521748">
    <property type="component" value="Unassembled WGS sequence"/>
</dbReference>
<dbReference type="RefSeq" id="WP_179390123.1">
    <property type="nucleotide sequence ID" value="NZ_JACBYQ010000002.1"/>
</dbReference>
<reference evidence="7 8" key="1">
    <citation type="submission" date="2020-07" db="EMBL/GenBank/DDBJ databases">
        <title>Sequencing the genomes of 1000 actinobacteria strains.</title>
        <authorList>
            <person name="Klenk H.-P."/>
        </authorList>
    </citation>
    <scope>NUCLEOTIDE SEQUENCE [LARGE SCALE GENOMIC DNA]</scope>
    <source>
        <strain evidence="7 8">DSM 102047</strain>
    </source>
</reference>
<evidence type="ECO:0000256" key="4">
    <source>
        <dbReference type="ARBA" id="ARBA00022989"/>
    </source>
</evidence>
<accession>A0A7Y9S8H9</accession>